<proteinExistence type="predicted"/>
<dbReference type="AlphaFoldDB" id="A0A139WW96"/>
<protein>
    <submittedName>
        <fullName evidence="2">Uncharacterized protein</fullName>
    </submittedName>
</protein>
<evidence type="ECO:0000313" key="2">
    <source>
        <dbReference type="EMBL" id="KYC36708.1"/>
    </source>
</evidence>
<dbReference type="RefSeq" id="WP_017744739.1">
    <property type="nucleotide sequence ID" value="NZ_KQ976354.1"/>
</dbReference>
<comment type="caution">
    <text evidence="2">The sequence shown here is derived from an EMBL/GenBank/DDBJ whole genome shotgun (WGS) entry which is preliminary data.</text>
</comment>
<dbReference type="Proteomes" id="UP000076925">
    <property type="component" value="Unassembled WGS sequence"/>
</dbReference>
<name>A0A139WW96_9CYAN</name>
<reference evidence="2 3" key="1">
    <citation type="journal article" date="2013" name="Genome Biol. Evol.">
        <title>Genomes of Stigonematalean cyanobacteria (subsection V) and the evolution of oxygenic photosynthesis from prokaryotes to plastids.</title>
        <authorList>
            <person name="Dagan T."/>
            <person name="Roettger M."/>
            <person name="Stucken K."/>
            <person name="Landan G."/>
            <person name="Koch R."/>
            <person name="Major P."/>
            <person name="Gould S.B."/>
            <person name="Goremykin V.V."/>
            <person name="Rippka R."/>
            <person name="Tandeau de Marsac N."/>
            <person name="Gugger M."/>
            <person name="Lockhart P.J."/>
            <person name="Allen J.F."/>
            <person name="Brune I."/>
            <person name="Maus I."/>
            <person name="Puhler A."/>
            <person name="Martin W.F."/>
        </authorList>
    </citation>
    <scope>NUCLEOTIDE SEQUENCE [LARGE SCALE GENOMIC DNA]</scope>
    <source>
        <strain evidence="2 3">PCC 7110</strain>
    </source>
</reference>
<accession>A0A139WW96</accession>
<sequence length="68" mass="7514">MNYPHPQPFSLREKGVKIQYRSQMSTQTYPQVDKSGQTGGIAVNSSSPEGFTPSQTDRGYTPVPVLKL</sequence>
<keyword evidence="3" id="KW-1185">Reference proteome</keyword>
<evidence type="ECO:0000256" key="1">
    <source>
        <dbReference type="SAM" id="MobiDB-lite"/>
    </source>
</evidence>
<feature type="compositionally biased region" description="Polar residues" evidence="1">
    <location>
        <begin position="43"/>
        <end position="58"/>
    </location>
</feature>
<feature type="region of interest" description="Disordered" evidence="1">
    <location>
        <begin position="29"/>
        <end position="68"/>
    </location>
</feature>
<organism evidence="2 3">
    <name type="scientific">Scytonema hofmannii PCC 7110</name>
    <dbReference type="NCBI Taxonomy" id="128403"/>
    <lineage>
        <taxon>Bacteria</taxon>
        <taxon>Bacillati</taxon>
        <taxon>Cyanobacteriota</taxon>
        <taxon>Cyanophyceae</taxon>
        <taxon>Nostocales</taxon>
        <taxon>Scytonemataceae</taxon>
        <taxon>Scytonema</taxon>
    </lineage>
</organism>
<evidence type="ECO:0000313" key="3">
    <source>
        <dbReference type="Proteomes" id="UP000076925"/>
    </source>
</evidence>
<dbReference type="EMBL" id="ANNX02000047">
    <property type="protein sequence ID" value="KYC36708.1"/>
    <property type="molecule type" value="Genomic_DNA"/>
</dbReference>
<dbReference type="STRING" id="128403.WA1_44315"/>
<gene>
    <name evidence="2" type="ORF">WA1_44315</name>
</gene>